<protein>
    <recommendedName>
        <fullName evidence="3">F-box domain-containing protein</fullName>
    </recommendedName>
</protein>
<dbReference type="SUPFAM" id="SSF52047">
    <property type="entry name" value="RNI-like"/>
    <property type="match status" value="1"/>
</dbReference>
<evidence type="ECO:0008006" key="3">
    <source>
        <dbReference type="Google" id="ProtNLM"/>
    </source>
</evidence>
<reference evidence="1 2" key="1">
    <citation type="journal article" date="2016" name="Mol. Biol. Evol.">
        <title>Comparative Genomics of Early-Diverging Mushroom-Forming Fungi Provides Insights into the Origins of Lignocellulose Decay Capabilities.</title>
        <authorList>
            <person name="Nagy L.G."/>
            <person name="Riley R."/>
            <person name="Tritt A."/>
            <person name="Adam C."/>
            <person name="Daum C."/>
            <person name="Floudas D."/>
            <person name="Sun H."/>
            <person name="Yadav J.S."/>
            <person name="Pangilinan J."/>
            <person name="Larsson K.H."/>
            <person name="Matsuura K."/>
            <person name="Barry K."/>
            <person name="Labutti K."/>
            <person name="Kuo R."/>
            <person name="Ohm R.A."/>
            <person name="Bhattacharya S.S."/>
            <person name="Shirouzu T."/>
            <person name="Yoshinaga Y."/>
            <person name="Martin F.M."/>
            <person name="Grigoriev I.V."/>
            <person name="Hibbett D.S."/>
        </authorList>
    </citation>
    <scope>NUCLEOTIDE SEQUENCE [LARGE SCALE GENOMIC DNA]</scope>
    <source>
        <strain evidence="1 2">HHB10207 ss-3</strain>
    </source>
</reference>
<name>A0A165ZR10_9AGAM</name>
<dbReference type="AlphaFoldDB" id="A0A165ZR10"/>
<accession>A0A165ZR10</accession>
<dbReference type="Gene3D" id="3.80.10.10">
    <property type="entry name" value="Ribonuclease Inhibitor"/>
    <property type="match status" value="1"/>
</dbReference>
<gene>
    <name evidence="1" type="ORF">SISSUDRAFT_1131784</name>
</gene>
<evidence type="ECO:0000313" key="1">
    <source>
        <dbReference type="EMBL" id="KZT34550.1"/>
    </source>
</evidence>
<sequence>MSLNSTQSLPMNLPRDICREIAAAVRESDRATFRTKTEAEWILETWTLKSISLTCRMWREEPIPILWSELFLCYDDQLQTSFNDFDYDVSKTWSTMISKRYTKYLKRLVISFYVWGRDLLIPFGRIVRDVNNILSLSPGLQHLRFRCAAEAKPLISHLTSLYFSSLRALDIESNVTLETEEASAIGRFLLKHPKLEELRIETDSEFHWDTLRKDNPLPKVELFDGNFAHLALLGSAKRLSTVKSQLSAPSYSEEIDQLAFVSELALLSNPFPNVTVLKLHPWPTVHLDSKTLEALDRSFPALEHIEGLELKQPFVDFMASDEIDHLAFLPRLRTLSTSESFDWIGVAEAGIQIPSLDELEQAFSALRRIFPVFRTAELKWRASIEDETEWTTIRVSFEENGEDIACYKETTYSHCPEHNTVEEYHLTAGKYLPNSPSPVRQIYTVVDAEPVEMNL</sequence>
<dbReference type="InterPro" id="IPR032675">
    <property type="entry name" value="LRR_dom_sf"/>
</dbReference>
<organism evidence="1 2">
    <name type="scientific">Sistotremastrum suecicum HHB10207 ss-3</name>
    <dbReference type="NCBI Taxonomy" id="1314776"/>
    <lineage>
        <taxon>Eukaryota</taxon>
        <taxon>Fungi</taxon>
        <taxon>Dikarya</taxon>
        <taxon>Basidiomycota</taxon>
        <taxon>Agaricomycotina</taxon>
        <taxon>Agaricomycetes</taxon>
        <taxon>Sistotremastrales</taxon>
        <taxon>Sistotremastraceae</taxon>
        <taxon>Sistotremastrum</taxon>
    </lineage>
</organism>
<dbReference type="Proteomes" id="UP000076798">
    <property type="component" value="Unassembled WGS sequence"/>
</dbReference>
<evidence type="ECO:0000313" key="2">
    <source>
        <dbReference type="Proteomes" id="UP000076798"/>
    </source>
</evidence>
<keyword evidence="2" id="KW-1185">Reference proteome</keyword>
<dbReference type="EMBL" id="KV428176">
    <property type="protein sequence ID" value="KZT34550.1"/>
    <property type="molecule type" value="Genomic_DNA"/>
</dbReference>
<proteinExistence type="predicted"/>